<feature type="transmembrane region" description="Helical" evidence="1">
    <location>
        <begin position="6"/>
        <end position="32"/>
    </location>
</feature>
<evidence type="ECO:0000256" key="1">
    <source>
        <dbReference type="SAM" id="Phobius"/>
    </source>
</evidence>
<accession>A0ABN1JJI1</accession>
<protein>
    <recommendedName>
        <fullName evidence="4">DUF3784 domain-containing protein</fullName>
    </recommendedName>
</protein>
<dbReference type="Proteomes" id="UP001501510">
    <property type="component" value="Unassembled WGS sequence"/>
</dbReference>
<keyword evidence="1" id="KW-0472">Membrane</keyword>
<sequence>MIIFLLGISGIIYGVVLYKLNYFKLAYVSFFMKSVESFTDANKVKNKNDVTKAISVSFVFNGFVFSFIGLVSLFFNNKANYLLYVLLGVVSVLISLYKVKKVIKI</sequence>
<evidence type="ECO:0000313" key="2">
    <source>
        <dbReference type="EMBL" id="GAA0741123.1"/>
    </source>
</evidence>
<evidence type="ECO:0008006" key="4">
    <source>
        <dbReference type="Google" id="ProtNLM"/>
    </source>
</evidence>
<keyword evidence="1" id="KW-0812">Transmembrane</keyword>
<keyword evidence="1" id="KW-1133">Transmembrane helix</keyword>
<gene>
    <name evidence="2" type="ORF">GCM10008906_21900</name>
</gene>
<dbReference type="RefSeq" id="WP_343761623.1">
    <property type="nucleotide sequence ID" value="NZ_BAAACG010000010.1"/>
</dbReference>
<proteinExistence type="predicted"/>
<evidence type="ECO:0000313" key="3">
    <source>
        <dbReference type="Proteomes" id="UP001501510"/>
    </source>
</evidence>
<feature type="transmembrane region" description="Helical" evidence="1">
    <location>
        <begin position="53"/>
        <end position="75"/>
    </location>
</feature>
<name>A0ABN1JJI1_9CLOT</name>
<comment type="caution">
    <text evidence="2">The sequence shown here is derived from an EMBL/GenBank/DDBJ whole genome shotgun (WGS) entry which is preliminary data.</text>
</comment>
<feature type="transmembrane region" description="Helical" evidence="1">
    <location>
        <begin position="81"/>
        <end position="99"/>
    </location>
</feature>
<organism evidence="2 3">
    <name type="scientific">Clostridium oceanicum</name>
    <dbReference type="NCBI Taxonomy" id="1543"/>
    <lineage>
        <taxon>Bacteria</taxon>
        <taxon>Bacillati</taxon>
        <taxon>Bacillota</taxon>
        <taxon>Clostridia</taxon>
        <taxon>Eubacteriales</taxon>
        <taxon>Clostridiaceae</taxon>
        <taxon>Clostridium</taxon>
    </lineage>
</organism>
<reference evidence="2 3" key="1">
    <citation type="journal article" date="2019" name="Int. J. Syst. Evol. Microbiol.">
        <title>The Global Catalogue of Microorganisms (GCM) 10K type strain sequencing project: providing services to taxonomists for standard genome sequencing and annotation.</title>
        <authorList>
            <consortium name="The Broad Institute Genomics Platform"/>
            <consortium name="The Broad Institute Genome Sequencing Center for Infectious Disease"/>
            <person name="Wu L."/>
            <person name="Ma J."/>
        </authorList>
    </citation>
    <scope>NUCLEOTIDE SEQUENCE [LARGE SCALE GENOMIC DNA]</scope>
    <source>
        <strain evidence="2 3">JCM 1407</strain>
    </source>
</reference>
<keyword evidence="3" id="KW-1185">Reference proteome</keyword>
<dbReference type="EMBL" id="BAAACG010000010">
    <property type="protein sequence ID" value="GAA0741123.1"/>
    <property type="molecule type" value="Genomic_DNA"/>
</dbReference>